<keyword evidence="2" id="KW-0479">Metal-binding</keyword>
<evidence type="ECO:0000256" key="1">
    <source>
        <dbReference type="ARBA" id="ARBA00001954"/>
    </source>
</evidence>
<dbReference type="InterPro" id="IPR024779">
    <property type="entry name" value="2OGFeDO_JBP1/TET_oxygenase_dom"/>
</dbReference>
<evidence type="ECO:0000256" key="4">
    <source>
        <dbReference type="ARBA" id="ARBA00023002"/>
    </source>
</evidence>
<dbReference type="Proteomes" id="UP000053558">
    <property type="component" value="Unassembled WGS sequence"/>
</dbReference>
<dbReference type="Gene3D" id="3.60.130.30">
    <property type="match status" value="1"/>
</dbReference>
<reference evidence="8" key="1">
    <citation type="journal article" date="2012" name="Science">
        <title>The Paleozoic origin of enzymatic lignin decomposition reconstructed from 31 fungal genomes.</title>
        <authorList>
            <person name="Floudas D."/>
            <person name="Binder M."/>
            <person name="Riley R."/>
            <person name="Barry K."/>
            <person name="Blanchette R.A."/>
            <person name="Henrissat B."/>
            <person name="Martinez A.T."/>
            <person name="Otillar R."/>
            <person name="Spatafora J.W."/>
            <person name="Yadav J.S."/>
            <person name="Aerts A."/>
            <person name="Benoit I."/>
            <person name="Boyd A."/>
            <person name="Carlson A."/>
            <person name="Copeland A."/>
            <person name="Coutinho P.M."/>
            <person name="de Vries R.P."/>
            <person name="Ferreira P."/>
            <person name="Findley K."/>
            <person name="Foster B."/>
            <person name="Gaskell J."/>
            <person name="Glotzer D."/>
            <person name="Gorecki P."/>
            <person name="Heitman J."/>
            <person name="Hesse C."/>
            <person name="Hori C."/>
            <person name="Igarashi K."/>
            <person name="Jurgens J.A."/>
            <person name="Kallen N."/>
            <person name="Kersten P."/>
            <person name="Kohler A."/>
            <person name="Kuees U."/>
            <person name="Kumar T.K.A."/>
            <person name="Kuo A."/>
            <person name="LaButti K."/>
            <person name="Larrondo L.F."/>
            <person name="Lindquist E."/>
            <person name="Ling A."/>
            <person name="Lombard V."/>
            <person name="Lucas S."/>
            <person name="Lundell T."/>
            <person name="Martin R."/>
            <person name="McLaughlin D.J."/>
            <person name="Morgenstern I."/>
            <person name="Morin E."/>
            <person name="Murat C."/>
            <person name="Nagy L.G."/>
            <person name="Nolan M."/>
            <person name="Ohm R.A."/>
            <person name="Patyshakuliyeva A."/>
            <person name="Rokas A."/>
            <person name="Ruiz-Duenas F.J."/>
            <person name="Sabat G."/>
            <person name="Salamov A."/>
            <person name="Samejima M."/>
            <person name="Schmutz J."/>
            <person name="Slot J.C."/>
            <person name="St John F."/>
            <person name="Stenlid J."/>
            <person name="Sun H."/>
            <person name="Sun S."/>
            <person name="Syed K."/>
            <person name="Tsang A."/>
            <person name="Wiebenga A."/>
            <person name="Young D."/>
            <person name="Pisabarro A."/>
            <person name="Eastwood D.C."/>
            <person name="Martin F."/>
            <person name="Cullen D."/>
            <person name="Grigoriev I.V."/>
            <person name="Hibbett D.S."/>
        </authorList>
    </citation>
    <scope>NUCLEOTIDE SEQUENCE [LARGE SCALE GENOMIC DNA]</scope>
    <source>
        <strain evidence="8">RWD-64-598 SS2</strain>
    </source>
</reference>
<dbReference type="OrthoDB" id="3200752at2759"/>
<feature type="non-terminal residue" evidence="7">
    <location>
        <position position="1"/>
    </location>
</feature>
<proteinExistence type="predicted"/>
<dbReference type="OMA" id="GMEALCH"/>
<evidence type="ECO:0000313" key="8">
    <source>
        <dbReference type="Proteomes" id="UP000053558"/>
    </source>
</evidence>
<evidence type="ECO:0000256" key="3">
    <source>
        <dbReference type="ARBA" id="ARBA00022964"/>
    </source>
</evidence>
<dbReference type="GO" id="GO:0051213">
    <property type="term" value="F:dioxygenase activity"/>
    <property type="evidence" value="ECO:0007669"/>
    <property type="project" value="UniProtKB-KW"/>
</dbReference>
<gene>
    <name evidence="7" type="ORF">CONPUDRAFT_68337</name>
</gene>
<keyword evidence="4" id="KW-0560">Oxidoreductase</keyword>
<dbReference type="Pfam" id="PF12851">
    <property type="entry name" value="Tet_JBP"/>
    <property type="match status" value="1"/>
</dbReference>
<comment type="cofactor">
    <cofactor evidence="1">
        <name>Fe(2+)</name>
        <dbReference type="ChEBI" id="CHEBI:29033"/>
    </cofactor>
</comment>
<dbReference type="EMBL" id="JH711653">
    <property type="protein sequence ID" value="EIW73828.1"/>
    <property type="molecule type" value="Genomic_DNA"/>
</dbReference>
<dbReference type="GO" id="GO:0046872">
    <property type="term" value="F:metal ion binding"/>
    <property type="evidence" value="ECO:0007669"/>
    <property type="project" value="UniProtKB-KW"/>
</dbReference>
<organism evidence="7 8">
    <name type="scientific">Coniophora puteana (strain RWD-64-598)</name>
    <name type="common">Brown rot fungus</name>
    <dbReference type="NCBI Taxonomy" id="741705"/>
    <lineage>
        <taxon>Eukaryota</taxon>
        <taxon>Fungi</taxon>
        <taxon>Dikarya</taxon>
        <taxon>Basidiomycota</taxon>
        <taxon>Agaricomycotina</taxon>
        <taxon>Agaricomycetes</taxon>
        <taxon>Agaricomycetidae</taxon>
        <taxon>Boletales</taxon>
        <taxon>Coniophorineae</taxon>
        <taxon>Coniophoraceae</taxon>
        <taxon>Coniophora</taxon>
    </lineage>
</organism>
<feature type="domain" description="2OGFeDO JBP1/TET oxygenase" evidence="6">
    <location>
        <begin position="4"/>
        <end position="133"/>
    </location>
</feature>
<evidence type="ECO:0000259" key="6">
    <source>
        <dbReference type="Pfam" id="PF12851"/>
    </source>
</evidence>
<keyword evidence="8" id="KW-1185">Reference proteome</keyword>
<keyword evidence="3" id="KW-0223">Dioxygenase</keyword>
<dbReference type="GeneID" id="19208643"/>
<evidence type="ECO:0000313" key="7">
    <source>
        <dbReference type="EMBL" id="EIW73828.1"/>
    </source>
</evidence>
<dbReference type="KEGG" id="cput:CONPUDRAFT_68337"/>
<accession>R7SCE6</accession>
<evidence type="ECO:0000256" key="2">
    <source>
        <dbReference type="ARBA" id="ARBA00022723"/>
    </source>
</evidence>
<protein>
    <recommendedName>
        <fullName evidence="6">2OGFeDO JBP1/TET oxygenase domain-containing protein</fullName>
    </recommendedName>
</protein>
<name>R7SCE6_CONPW</name>
<keyword evidence="5" id="KW-0408">Iron</keyword>
<sequence>WVQESRELFALMNVILALIHPGQYEAGRKGLRLCKNFHATVSSARAWESVFTAVGIISNRVTVPHKDIGGYLPWYDLLFTCGDYDGGVFDIPGLGLEFSYPPGAVVAICGKFIRHHVPMVRGNRVCCAFYMRKNVQTWADSGVPHWSME</sequence>
<dbReference type="eggNOG" id="ENOG502QU1V">
    <property type="taxonomic scope" value="Eukaryota"/>
</dbReference>
<evidence type="ECO:0000256" key="5">
    <source>
        <dbReference type="ARBA" id="ARBA00023004"/>
    </source>
</evidence>
<dbReference type="AlphaFoldDB" id="R7SCE6"/>
<dbReference type="RefSeq" id="XP_007775996.1">
    <property type="nucleotide sequence ID" value="XM_007777806.1"/>
</dbReference>